<feature type="region of interest" description="Disordered" evidence="1">
    <location>
        <begin position="58"/>
        <end position="94"/>
    </location>
</feature>
<sequence length="94" mass="10145">MFQACGERVILPKVRGASGDTLLITDGFSCREQIRQATGRKPPHLAQVLQKALRRGEVVPRSATARPGLLEGVKDPHAEHGSDWSHGRPLGGGR</sequence>
<reference evidence="2 3" key="1">
    <citation type="journal article" date="2024" name="Arch. Microbiol.">
        <title>Corallococcus caeni sp. nov., a novel myxobacterium isolated from activated sludge.</title>
        <authorList>
            <person name="Tomita S."/>
            <person name="Nakai R."/>
            <person name="Kuroda K."/>
            <person name="Kurashita H."/>
            <person name="Hatamoto M."/>
            <person name="Yamaguchi T."/>
            <person name="Narihiro T."/>
        </authorList>
    </citation>
    <scope>NUCLEOTIDE SEQUENCE [LARGE SCALE GENOMIC DNA]</scope>
    <source>
        <strain evidence="2 3">NO1</strain>
    </source>
</reference>
<dbReference type="RefSeq" id="WP_338282033.1">
    <property type="nucleotide sequence ID" value="NZ_BTTX01000009.1"/>
</dbReference>
<proteinExistence type="predicted"/>
<protein>
    <recommendedName>
        <fullName evidence="4">(Fe-S)-binding protein</fullName>
    </recommendedName>
</protein>
<gene>
    <name evidence="2" type="ORF">ASNO1_70800</name>
</gene>
<comment type="caution">
    <text evidence="2">The sequence shown here is derived from an EMBL/GenBank/DDBJ whole genome shotgun (WGS) entry which is preliminary data.</text>
</comment>
<keyword evidence="3" id="KW-1185">Reference proteome</keyword>
<dbReference type="EMBL" id="BTTX01000009">
    <property type="protein sequence ID" value="GMU10826.1"/>
    <property type="molecule type" value="Genomic_DNA"/>
</dbReference>
<name>A0ABQ6R3M5_9BACT</name>
<accession>A0ABQ6R3M5</accession>
<feature type="compositionally biased region" description="Basic and acidic residues" evidence="1">
    <location>
        <begin position="72"/>
        <end position="86"/>
    </location>
</feature>
<dbReference type="Proteomes" id="UP001342631">
    <property type="component" value="Unassembled WGS sequence"/>
</dbReference>
<evidence type="ECO:0000256" key="1">
    <source>
        <dbReference type="SAM" id="MobiDB-lite"/>
    </source>
</evidence>
<evidence type="ECO:0000313" key="2">
    <source>
        <dbReference type="EMBL" id="GMU10826.1"/>
    </source>
</evidence>
<evidence type="ECO:0000313" key="3">
    <source>
        <dbReference type="Proteomes" id="UP001342631"/>
    </source>
</evidence>
<organism evidence="2 3">
    <name type="scientific">Corallococcus caeni</name>
    <dbReference type="NCBI Taxonomy" id="3082388"/>
    <lineage>
        <taxon>Bacteria</taxon>
        <taxon>Pseudomonadati</taxon>
        <taxon>Myxococcota</taxon>
        <taxon>Myxococcia</taxon>
        <taxon>Myxococcales</taxon>
        <taxon>Cystobacterineae</taxon>
        <taxon>Myxococcaceae</taxon>
        <taxon>Corallococcus</taxon>
    </lineage>
</organism>
<evidence type="ECO:0008006" key="4">
    <source>
        <dbReference type="Google" id="ProtNLM"/>
    </source>
</evidence>